<dbReference type="AlphaFoldDB" id="A0A1M6MG77"/>
<accession>A0A1M6MG77</accession>
<evidence type="ECO:0000313" key="3">
    <source>
        <dbReference type="Proteomes" id="UP000322917"/>
    </source>
</evidence>
<feature type="compositionally biased region" description="Gly residues" evidence="1">
    <location>
        <begin position="73"/>
        <end position="85"/>
    </location>
</feature>
<protein>
    <submittedName>
        <fullName evidence="2">Uncharacterized protein</fullName>
    </submittedName>
</protein>
<organism evidence="2 3">
    <name type="scientific">Propionispora hippei DSM 15287</name>
    <dbReference type="NCBI Taxonomy" id="1123003"/>
    <lineage>
        <taxon>Bacteria</taxon>
        <taxon>Bacillati</taxon>
        <taxon>Bacillota</taxon>
        <taxon>Negativicutes</taxon>
        <taxon>Selenomonadales</taxon>
        <taxon>Sporomusaceae</taxon>
        <taxon>Propionispora</taxon>
    </lineage>
</organism>
<dbReference type="Proteomes" id="UP000322917">
    <property type="component" value="Unassembled WGS sequence"/>
</dbReference>
<evidence type="ECO:0000256" key="1">
    <source>
        <dbReference type="SAM" id="MobiDB-lite"/>
    </source>
</evidence>
<dbReference type="EMBL" id="FQZD01000041">
    <property type="protein sequence ID" value="SHJ82447.1"/>
    <property type="molecule type" value="Genomic_DNA"/>
</dbReference>
<feature type="compositionally biased region" description="Low complexity" evidence="1">
    <location>
        <begin position="29"/>
        <end position="40"/>
    </location>
</feature>
<gene>
    <name evidence="2" type="ORF">SAMN02745170_03426</name>
</gene>
<evidence type="ECO:0000313" key="2">
    <source>
        <dbReference type="EMBL" id="SHJ82447.1"/>
    </source>
</evidence>
<sequence length="85" mass="8456">MGGVLGWVGGLFAAKKAADAIKPNIKQETPATPAVAAPNPDVQQETGVDTTGEAIKRKAKGKKGLMIQPTNTTGGGSVGGTGLNI</sequence>
<proteinExistence type="predicted"/>
<dbReference type="RefSeq" id="WP_149736024.1">
    <property type="nucleotide sequence ID" value="NZ_FQZD01000041.1"/>
</dbReference>
<reference evidence="2 3" key="1">
    <citation type="submission" date="2016-11" db="EMBL/GenBank/DDBJ databases">
        <authorList>
            <person name="Varghese N."/>
            <person name="Submissions S."/>
        </authorList>
    </citation>
    <scope>NUCLEOTIDE SEQUENCE [LARGE SCALE GENOMIC DNA]</scope>
    <source>
        <strain evidence="2 3">DSM 15287</strain>
    </source>
</reference>
<name>A0A1M6MG77_9FIRM</name>
<feature type="region of interest" description="Disordered" evidence="1">
    <location>
        <begin position="29"/>
        <end position="85"/>
    </location>
</feature>
<keyword evidence="3" id="KW-1185">Reference proteome</keyword>